<comment type="caution">
    <text evidence="7">The sequence shown here is derived from an EMBL/GenBank/DDBJ whole genome shotgun (WGS) entry which is preliminary data.</text>
</comment>
<evidence type="ECO:0000256" key="1">
    <source>
        <dbReference type="ARBA" id="ARBA00007039"/>
    </source>
</evidence>
<evidence type="ECO:0000256" key="4">
    <source>
        <dbReference type="ARBA" id="ARBA00022801"/>
    </source>
</evidence>
<reference evidence="7 8" key="1">
    <citation type="submission" date="2015-11" db="EMBL/GenBank/DDBJ databases">
        <title>Expanding the genomic diversity of Burkholderia species for the development of highly accurate diagnostics.</title>
        <authorList>
            <person name="Sahl J."/>
            <person name="Keim P."/>
            <person name="Wagner D."/>
        </authorList>
    </citation>
    <scope>NUCLEOTIDE SEQUENCE [LARGE SCALE GENOMIC DNA]</scope>
    <source>
        <strain evidence="7 8">MSMB2087WGS</strain>
    </source>
</reference>
<dbReference type="EMBL" id="LPHD01000049">
    <property type="protein sequence ID" value="KWA83902.1"/>
    <property type="molecule type" value="Genomic_DNA"/>
</dbReference>
<keyword evidence="5" id="KW-0720">Serine protease</keyword>
<keyword evidence="3" id="KW-0645">Protease</keyword>
<accession>A0A106QCW5</accession>
<evidence type="ECO:0000256" key="2">
    <source>
        <dbReference type="ARBA" id="ARBA00022490"/>
    </source>
</evidence>
<dbReference type="PRINTS" id="PR00127">
    <property type="entry name" value="CLPPROTEASEP"/>
</dbReference>
<dbReference type="GO" id="GO:0004176">
    <property type="term" value="F:ATP-dependent peptidase activity"/>
    <property type="evidence" value="ECO:0007669"/>
    <property type="project" value="InterPro"/>
</dbReference>
<dbReference type="RefSeq" id="WP_060192183.1">
    <property type="nucleotide sequence ID" value="NZ_LPHD01000049.1"/>
</dbReference>
<comment type="similarity">
    <text evidence="1 6">Belongs to the peptidase S14 family.</text>
</comment>
<evidence type="ECO:0000256" key="3">
    <source>
        <dbReference type="ARBA" id="ARBA00022670"/>
    </source>
</evidence>
<dbReference type="SUPFAM" id="SSF52096">
    <property type="entry name" value="ClpP/crotonase"/>
    <property type="match status" value="1"/>
</dbReference>
<proteinExistence type="inferred from homology"/>
<dbReference type="PANTHER" id="PTHR10381:SF70">
    <property type="entry name" value="ATP-DEPENDENT CLP PROTEASE PROTEOLYTIC SUBUNIT"/>
    <property type="match status" value="1"/>
</dbReference>
<dbReference type="Pfam" id="PF00574">
    <property type="entry name" value="CLP_protease"/>
    <property type="match status" value="1"/>
</dbReference>
<protein>
    <recommendedName>
        <fullName evidence="6">ATP-dependent Clp protease proteolytic subunit</fullName>
    </recommendedName>
</protein>
<evidence type="ECO:0000256" key="6">
    <source>
        <dbReference type="RuleBase" id="RU003567"/>
    </source>
</evidence>
<dbReference type="GO" id="GO:0009368">
    <property type="term" value="C:endopeptidase Clp complex"/>
    <property type="evidence" value="ECO:0007669"/>
    <property type="project" value="TreeGrafter"/>
</dbReference>
<keyword evidence="4" id="KW-0378">Hydrolase</keyword>
<dbReference type="GO" id="GO:0006515">
    <property type="term" value="P:protein quality control for misfolded or incompletely synthesized proteins"/>
    <property type="evidence" value="ECO:0007669"/>
    <property type="project" value="TreeGrafter"/>
</dbReference>
<dbReference type="InterPro" id="IPR023562">
    <property type="entry name" value="ClpP/TepA"/>
</dbReference>
<dbReference type="Proteomes" id="UP000060630">
    <property type="component" value="Unassembled WGS sequence"/>
</dbReference>
<dbReference type="AlphaFoldDB" id="A0A106QCW5"/>
<dbReference type="InterPro" id="IPR001907">
    <property type="entry name" value="ClpP"/>
</dbReference>
<organism evidence="7 8">
    <name type="scientific">Burkholderia ubonensis</name>
    <dbReference type="NCBI Taxonomy" id="101571"/>
    <lineage>
        <taxon>Bacteria</taxon>
        <taxon>Pseudomonadati</taxon>
        <taxon>Pseudomonadota</taxon>
        <taxon>Betaproteobacteria</taxon>
        <taxon>Burkholderiales</taxon>
        <taxon>Burkholderiaceae</taxon>
        <taxon>Burkholderia</taxon>
        <taxon>Burkholderia cepacia complex</taxon>
    </lineage>
</organism>
<sequence>MTKQKFQIRAESIDDLEDALEGGGAPPLQVFTTSKVSNEYSIYLSNAVVEPSAYDEVCHLLRQVGENDEVKLYLNTPGGALISGLALIQAMRDSKATITTILNPQAFSMGALIFLAGDQKVAPPNSLLMFHHYSGGLSGKGNEQVLELSATNAWFEEAMHNTCSPFLTKKEIRDVLQGKDLWLGSAEINKRLHELKKATKK</sequence>
<evidence type="ECO:0000313" key="7">
    <source>
        <dbReference type="EMBL" id="KWA83902.1"/>
    </source>
</evidence>
<dbReference type="InterPro" id="IPR029045">
    <property type="entry name" value="ClpP/crotonase-like_dom_sf"/>
</dbReference>
<dbReference type="PANTHER" id="PTHR10381">
    <property type="entry name" value="ATP-DEPENDENT CLP PROTEASE PROTEOLYTIC SUBUNIT"/>
    <property type="match status" value="1"/>
</dbReference>
<keyword evidence="2" id="KW-0963">Cytoplasm</keyword>
<dbReference type="Gene3D" id="3.90.226.10">
    <property type="entry name" value="2-enoyl-CoA Hydratase, Chain A, domain 1"/>
    <property type="match status" value="1"/>
</dbReference>
<name>A0A106QCW5_9BURK</name>
<evidence type="ECO:0000256" key="5">
    <source>
        <dbReference type="ARBA" id="ARBA00022825"/>
    </source>
</evidence>
<dbReference type="GO" id="GO:0004252">
    <property type="term" value="F:serine-type endopeptidase activity"/>
    <property type="evidence" value="ECO:0007669"/>
    <property type="project" value="InterPro"/>
</dbReference>
<dbReference type="GO" id="GO:0051117">
    <property type="term" value="F:ATPase binding"/>
    <property type="evidence" value="ECO:0007669"/>
    <property type="project" value="TreeGrafter"/>
</dbReference>
<gene>
    <name evidence="7" type="ORF">WL29_21285</name>
</gene>
<evidence type="ECO:0000313" key="8">
    <source>
        <dbReference type="Proteomes" id="UP000060630"/>
    </source>
</evidence>